<dbReference type="GO" id="GO:0005634">
    <property type="term" value="C:nucleus"/>
    <property type="evidence" value="ECO:0007669"/>
    <property type="project" value="UniProtKB-SubCell"/>
</dbReference>
<dbReference type="Pfam" id="PF00319">
    <property type="entry name" value="SRF-TF"/>
    <property type="match status" value="1"/>
</dbReference>
<dbReference type="PRINTS" id="PR00404">
    <property type="entry name" value="MADSDOMAIN"/>
</dbReference>
<dbReference type="GO" id="GO:0000978">
    <property type="term" value="F:RNA polymerase II cis-regulatory region sequence-specific DNA binding"/>
    <property type="evidence" value="ECO:0007669"/>
    <property type="project" value="TreeGrafter"/>
</dbReference>
<dbReference type="GO" id="GO:0046983">
    <property type="term" value="F:protein dimerization activity"/>
    <property type="evidence" value="ECO:0007669"/>
    <property type="project" value="InterPro"/>
</dbReference>
<reference evidence="7 8" key="1">
    <citation type="submission" date="2023-01" db="EMBL/GenBank/DDBJ databases">
        <authorList>
            <person name="Kreplak J."/>
        </authorList>
    </citation>
    <scope>NUCLEOTIDE SEQUENCE [LARGE SCALE GENOMIC DNA]</scope>
</reference>
<evidence type="ECO:0000313" key="8">
    <source>
        <dbReference type="Proteomes" id="UP001157006"/>
    </source>
</evidence>
<proteinExistence type="predicted"/>
<evidence type="ECO:0000313" key="7">
    <source>
        <dbReference type="EMBL" id="CAI8598970.1"/>
    </source>
</evidence>
<organism evidence="7 8">
    <name type="scientific">Vicia faba</name>
    <name type="common">Broad bean</name>
    <name type="synonym">Faba vulgaris</name>
    <dbReference type="NCBI Taxonomy" id="3906"/>
    <lineage>
        <taxon>Eukaryota</taxon>
        <taxon>Viridiplantae</taxon>
        <taxon>Streptophyta</taxon>
        <taxon>Embryophyta</taxon>
        <taxon>Tracheophyta</taxon>
        <taxon>Spermatophyta</taxon>
        <taxon>Magnoliopsida</taxon>
        <taxon>eudicotyledons</taxon>
        <taxon>Gunneridae</taxon>
        <taxon>Pentapetalae</taxon>
        <taxon>rosids</taxon>
        <taxon>fabids</taxon>
        <taxon>Fabales</taxon>
        <taxon>Fabaceae</taxon>
        <taxon>Papilionoideae</taxon>
        <taxon>50 kb inversion clade</taxon>
        <taxon>NPAAA clade</taxon>
        <taxon>Hologalegina</taxon>
        <taxon>IRL clade</taxon>
        <taxon>Fabeae</taxon>
        <taxon>Vicia</taxon>
    </lineage>
</organism>
<evidence type="ECO:0000256" key="3">
    <source>
        <dbReference type="ARBA" id="ARBA00023125"/>
    </source>
</evidence>
<dbReference type="InterPro" id="IPR036879">
    <property type="entry name" value="TF_MADSbox_sf"/>
</dbReference>
<gene>
    <name evidence="7" type="ORF">VFH_II153440</name>
</gene>
<sequence>MSSERKSQGRQKIEMKKMSNESNLQVTFSRRRRGLFKKASELSTLCDAKISLVVFSPSEKFTKINNTLDIKKKLGDELSHLRKEFEAQFCWTCSIDKMNWAQLEMFKKDLEELRNLVAQHAINLVIQDTHTQTLPFCVESVSPSNIPFQHQLIPQQGQMFPP</sequence>
<keyword evidence="5" id="KW-0539">Nucleus</keyword>
<name>A0AAV0ZJX2_VICFA</name>
<dbReference type="PROSITE" id="PS50066">
    <property type="entry name" value="MADS_BOX_2"/>
    <property type="match status" value="1"/>
</dbReference>
<evidence type="ECO:0000256" key="4">
    <source>
        <dbReference type="ARBA" id="ARBA00023163"/>
    </source>
</evidence>
<evidence type="ECO:0000256" key="5">
    <source>
        <dbReference type="ARBA" id="ARBA00023242"/>
    </source>
</evidence>
<comment type="subcellular location">
    <subcellularLocation>
        <location evidence="1">Nucleus</location>
    </subcellularLocation>
</comment>
<keyword evidence="2" id="KW-0805">Transcription regulation</keyword>
<dbReference type="PANTHER" id="PTHR11945">
    <property type="entry name" value="MADS BOX PROTEIN"/>
    <property type="match status" value="1"/>
</dbReference>
<dbReference type="SUPFAM" id="SSF55455">
    <property type="entry name" value="SRF-like"/>
    <property type="match status" value="1"/>
</dbReference>
<keyword evidence="8" id="KW-1185">Reference proteome</keyword>
<protein>
    <recommendedName>
        <fullName evidence="6">MADS-box domain-containing protein</fullName>
    </recommendedName>
</protein>
<dbReference type="CDD" id="cd00120">
    <property type="entry name" value="MADS"/>
    <property type="match status" value="1"/>
</dbReference>
<dbReference type="AlphaFoldDB" id="A0AAV0ZJX2"/>
<dbReference type="InterPro" id="IPR002100">
    <property type="entry name" value="TF_MADSbox"/>
</dbReference>
<evidence type="ECO:0000259" key="6">
    <source>
        <dbReference type="PROSITE" id="PS50066"/>
    </source>
</evidence>
<dbReference type="EMBL" id="OX451737">
    <property type="protein sequence ID" value="CAI8598970.1"/>
    <property type="molecule type" value="Genomic_DNA"/>
</dbReference>
<dbReference type="Gene3D" id="3.40.1810.10">
    <property type="entry name" value="Transcription factor, MADS-box"/>
    <property type="match status" value="1"/>
</dbReference>
<dbReference type="Proteomes" id="UP001157006">
    <property type="component" value="Chromosome 2"/>
</dbReference>
<keyword evidence="3" id="KW-0238">DNA-binding</keyword>
<accession>A0AAV0ZJX2</accession>
<keyword evidence="4" id="KW-0804">Transcription</keyword>
<evidence type="ECO:0000256" key="2">
    <source>
        <dbReference type="ARBA" id="ARBA00023015"/>
    </source>
</evidence>
<evidence type="ECO:0000256" key="1">
    <source>
        <dbReference type="ARBA" id="ARBA00004123"/>
    </source>
</evidence>
<feature type="domain" description="MADS-box" evidence="6">
    <location>
        <begin position="8"/>
        <end position="68"/>
    </location>
</feature>
<dbReference type="SMART" id="SM00432">
    <property type="entry name" value="MADS"/>
    <property type="match status" value="1"/>
</dbReference>
<dbReference type="GO" id="GO:0000981">
    <property type="term" value="F:DNA-binding transcription factor activity, RNA polymerase II-specific"/>
    <property type="evidence" value="ECO:0007669"/>
    <property type="project" value="TreeGrafter"/>
</dbReference>
<dbReference type="PANTHER" id="PTHR11945:SF818">
    <property type="entry name" value="AGAMOUS-LIKE MADS-BOX PROTEIN AGL62"/>
    <property type="match status" value="1"/>
</dbReference>